<accession>A0A0M0KFS1</accession>
<evidence type="ECO:0000313" key="1">
    <source>
        <dbReference type="EMBL" id="KOO37661.1"/>
    </source>
</evidence>
<sequence>MTETNSKEITIKQQGDSEWIFNDTKLFEVGETYFLFLKVLSQMLGWHRRASPSYPTPNV</sequence>
<dbReference type="AlphaFoldDB" id="A0A0M0KFS1"/>
<protein>
    <submittedName>
        <fullName evidence="1">Uncharacterized protein</fullName>
    </submittedName>
</protein>
<reference evidence="1" key="1">
    <citation type="submission" date="2015-08" db="EMBL/GenBank/DDBJ databases">
        <title>Complete DNA Sequence of Pseudomonas syringae pv. actinidiae, the Causal Agent of Kiwifruit Canker Disease.</title>
        <authorList>
            <person name="Rikkerink E.H.A."/>
            <person name="Fineran P.C."/>
        </authorList>
    </citation>
    <scope>NUCLEOTIDE SEQUENCE</scope>
    <source>
        <strain evidence="1">DSM 13666</strain>
    </source>
</reference>
<dbReference type="EMBL" id="LILD01000001">
    <property type="protein sequence ID" value="KOO37661.1"/>
    <property type="molecule type" value="Genomic_DNA"/>
</dbReference>
<organism evidence="1">
    <name type="scientific">Halalkalibacterium halodurans</name>
    <name type="common">Bacillus halodurans</name>
    <dbReference type="NCBI Taxonomy" id="86665"/>
    <lineage>
        <taxon>Bacteria</taxon>
        <taxon>Bacillati</taxon>
        <taxon>Bacillota</taxon>
        <taxon>Bacilli</taxon>
        <taxon>Bacillales</taxon>
        <taxon>Bacillaceae</taxon>
        <taxon>Halalkalibacterium (ex Joshi et al. 2022)</taxon>
    </lineage>
</organism>
<comment type="caution">
    <text evidence="1">The sequence shown here is derived from an EMBL/GenBank/DDBJ whole genome shotgun (WGS) entry which is preliminary data.</text>
</comment>
<gene>
    <name evidence="1" type="ORF">AMD02_01465</name>
</gene>
<name>A0A0M0KFS1_ALKHA</name>
<proteinExistence type="predicted"/>